<evidence type="ECO:0000259" key="8">
    <source>
        <dbReference type="PROSITE" id="PS50928"/>
    </source>
</evidence>
<dbReference type="InterPro" id="IPR035906">
    <property type="entry name" value="MetI-like_sf"/>
</dbReference>
<feature type="transmembrane region" description="Helical" evidence="7">
    <location>
        <begin position="17"/>
        <end position="41"/>
    </location>
</feature>
<reference evidence="9 10" key="1">
    <citation type="submission" date="2017-10" db="EMBL/GenBank/DDBJ databases">
        <title>Novel microbial diversity and functional potential in the marine mammal oral microbiome.</title>
        <authorList>
            <person name="Dudek N.K."/>
            <person name="Sun C.L."/>
            <person name="Burstein D."/>
            <person name="Kantor R.S."/>
            <person name="Aliaga Goltsman D.S."/>
            <person name="Bik E.M."/>
            <person name="Thomas B.C."/>
            <person name="Banfield J.F."/>
            <person name="Relman D.A."/>
        </authorList>
    </citation>
    <scope>NUCLEOTIDE SEQUENCE [LARGE SCALE GENOMIC DNA]</scope>
    <source>
        <strain evidence="9">DOLJORAL78_50_517</strain>
    </source>
</reference>
<proteinExistence type="inferred from homology"/>
<keyword evidence="2 7" id="KW-0813">Transport</keyword>
<gene>
    <name evidence="9" type="ORF">CSA09_03255</name>
</gene>
<dbReference type="Gene3D" id="1.10.3720.10">
    <property type="entry name" value="MetI-like"/>
    <property type="match status" value="1"/>
</dbReference>
<dbReference type="PANTHER" id="PTHR30151">
    <property type="entry name" value="ALKANE SULFONATE ABC TRANSPORTER-RELATED, MEMBRANE SUBUNIT"/>
    <property type="match status" value="1"/>
</dbReference>
<dbReference type="InterPro" id="IPR000515">
    <property type="entry name" value="MetI-like"/>
</dbReference>
<feature type="domain" description="ABC transmembrane type-1" evidence="8">
    <location>
        <begin position="72"/>
        <end position="252"/>
    </location>
</feature>
<organism evidence="9 10">
    <name type="scientific">Candidatus Contendibacter odensensis</name>
    <dbReference type="NCBI Taxonomy" id="1400860"/>
    <lineage>
        <taxon>Bacteria</taxon>
        <taxon>Pseudomonadati</taxon>
        <taxon>Pseudomonadota</taxon>
        <taxon>Gammaproteobacteria</taxon>
        <taxon>Candidatus Competibacteraceae</taxon>
        <taxon>Candidatus Contendibacter</taxon>
    </lineage>
</organism>
<dbReference type="PROSITE" id="PS50928">
    <property type="entry name" value="ABC_TM1"/>
    <property type="match status" value="1"/>
</dbReference>
<dbReference type="CDD" id="cd06261">
    <property type="entry name" value="TM_PBP2"/>
    <property type="match status" value="1"/>
</dbReference>
<dbReference type="GO" id="GO:0005886">
    <property type="term" value="C:plasma membrane"/>
    <property type="evidence" value="ECO:0007669"/>
    <property type="project" value="UniProtKB-SubCell"/>
</dbReference>
<comment type="caution">
    <text evidence="9">The sequence shown here is derived from an EMBL/GenBank/DDBJ whole genome shotgun (WGS) entry which is preliminary data.</text>
</comment>
<evidence type="ECO:0000313" key="10">
    <source>
        <dbReference type="Proteomes" id="UP000229278"/>
    </source>
</evidence>
<dbReference type="EMBL" id="PDTV01000007">
    <property type="protein sequence ID" value="PIE83182.1"/>
    <property type="molecule type" value="Genomic_DNA"/>
</dbReference>
<feature type="transmembrane region" description="Helical" evidence="7">
    <location>
        <begin position="137"/>
        <end position="160"/>
    </location>
</feature>
<dbReference type="SUPFAM" id="SSF161098">
    <property type="entry name" value="MetI-like"/>
    <property type="match status" value="1"/>
</dbReference>
<evidence type="ECO:0000256" key="5">
    <source>
        <dbReference type="ARBA" id="ARBA00022989"/>
    </source>
</evidence>
<feature type="transmembrane region" description="Helical" evidence="7">
    <location>
        <begin position="181"/>
        <end position="203"/>
    </location>
</feature>
<evidence type="ECO:0000256" key="4">
    <source>
        <dbReference type="ARBA" id="ARBA00022692"/>
    </source>
</evidence>
<comment type="subcellular location">
    <subcellularLocation>
        <location evidence="1 7">Cell membrane</location>
        <topology evidence="1 7">Multi-pass membrane protein</topology>
    </subcellularLocation>
</comment>
<name>A0A2G6PFA3_9GAMM</name>
<dbReference type="Proteomes" id="UP000229278">
    <property type="component" value="Unassembled WGS sequence"/>
</dbReference>
<comment type="similarity">
    <text evidence="7">Belongs to the binding-protein-dependent transport system permease family.</text>
</comment>
<dbReference type="Pfam" id="PF00528">
    <property type="entry name" value="BPD_transp_1"/>
    <property type="match status" value="1"/>
</dbReference>
<evidence type="ECO:0000256" key="7">
    <source>
        <dbReference type="RuleBase" id="RU363032"/>
    </source>
</evidence>
<keyword evidence="6 7" id="KW-0472">Membrane</keyword>
<dbReference type="GO" id="GO:0055085">
    <property type="term" value="P:transmembrane transport"/>
    <property type="evidence" value="ECO:0007669"/>
    <property type="project" value="InterPro"/>
</dbReference>
<feature type="transmembrane region" description="Helical" evidence="7">
    <location>
        <begin position="76"/>
        <end position="99"/>
    </location>
</feature>
<keyword evidence="4 7" id="KW-0812">Transmembrane</keyword>
<protein>
    <submittedName>
        <fullName evidence="9">ABC transporter permease</fullName>
    </submittedName>
</protein>
<feature type="transmembrane region" description="Helical" evidence="7">
    <location>
        <begin position="234"/>
        <end position="253"/>
    </location>
</feature>
<keyword evidence="3" id="KW-1003">Cell membrane</keyword>
<evidence type="ECO:0000256" key="3">
    <source>
        <dbReference type="ARBA" id="ARBA00022475"/>
    </source>
</evidence>
<evidence type="ECO:0000313" key="9">
    <source>
        <dbReference type="EMBL" id="PIE83182.1"/>
    </source>
</evidence>
<keyword evidence="5 7" id="KW-1133">Transmembrane helix</keyword>
<evidence type="ECO:0000256" key="1">
    <source>
        <dbReference type="ARBA" id="ARBA00004651"/>
    </source>
</evidence>
<dbReference type="PANTHER" id="PTHR30151:SF0">
    <property type="entry name" value="ABC TRANSPORTER PERMEASE PROTEIN MJ0413-RELATED"/>
    <property type="match status" value="1"/>
</dbReference>
<evidence type="ECO:0000256" key="6">
    <source>
        <dbReference type="ARBA" id="ARBA00023136"/>
    </source>
</evidence>
<evidence type="ECO:0000256" key="2">
    <source>
        <dbReference type="ARBA" id="ARBA00022448"/>
    </source>
</evidence>
<feature type="transmembrane region" description="Helical" evidence="7">
    <location>
        <begin position="111"/>
        <end position="131"/>
    </location>
</feature>
<sequence length="266" mass="29223">MIWQEGRLIRQSRLGQIVFYLWGSFAAATGVFVLVGLWHLAALQLGAFVLPEPLAVLRRVLVLLGQIDTSEIPLTLYRAAVAITLAGGIGIAFGILAGLSKTLSILLRPLITILLGMPPIVWMVLALFWFGMGDSSILFTILITTIPLTFAAAMRSMMIVDESLREMMQAYRLHYSTQICYLYVPHLLNFLLPALSVAAGTGIKITIMAELLGANDGIGANIQAARAMLDTVDMLAYVVVILGIVIVIEYLFIEPLRILLLPWEER</sequence>
<dbReference type="AlphaFoldDB" id="A0A2G6PFA3"/>
<accession>A0A2G6PFA3</accession>